<organism evidence="1 2">
    <name type="scientific">Deinococcus deserti (strain DSM 17065 / CIP 109153 / LMG 22923 / VCD115)</name>
    <dbReference type="NCBI Taxonomy" id="546414"/>
    <lineage>
        <taxon>Bacteria</taxon>
        <taxon>Thermotogati</taxon>
        <taxon>Deinococcota</taxon>
        <taxon>Deinococci</taxon>
        <taxon>Deinococcales</taxon>
        <taxon>Deinococcaceae</taxon>
        <taxon>Deinococcus</taxon>
    </lineage>
</organism>
<proteinExistence type="predicted"/>
<gene>
    <name evidence="1" type="ordered locus">Deide_02802</name>
</gene>
<accession>X5GXX6</accession>
<dbReference type="EMBL" id="CP001114">
    <property type="protein sequence ID" value="AHX26484.1"/>
    <property type="molecule type" value="Genomic_DNA"/>
</dbReference>
<evidence type="ECO:0000313" key="1">
    <source>
        <dbReference type="EMBL" id="AHX26484.1"/>
    </source>
</evidence>
<dbReference type="PaxDb" id="546414-Deide_02802"/>
<keyword evidence="2" id="KW-1185">Reference proteome</keyword>
<dbReference type="STRING" id="546414.Deide_02802"/>
<dbReference type="AlphaFoldDB" id="X5GXX6"/>
<name>X5GXX6_DEIDV</name>
<dbReference type="HOGENOM" id="CLU_2583902_0_0_0"/>
<protein>
    <submittedName>
        <fullName evidence="1">Uncharacterized protein</fullName>
    </submittedName>
</protein>
<sequence length="80" mass="8587">MTTLNVAVIPKSLFAYDITVEVPEGSSRAAASDLIRTAVDAAVDHRTSPAEGIGTWSHAVVRNPGWNLWVYPAEGRRAVP</sequence>
<evidence type="ECO:0000313" key="2">
    <source>
        <dbReference type="Proteomes" id="UP000002208"/>
    </source>
</evidence>
<dbReference type="Proteomes" id="UP000002208">
    <property type="component" value="Chromosome"/>
</dbReference>
<reference evidence="1 2" key="1">
    <citation type="journal article" date="2009" name="PLoS Genet.">
        <title>Alliance of proteomics and genomics to unravel the specificities of Sahara bacterium Deinococcus deserti.</title>
        <authorList>
            <person name="de Groot A."/>
            <person name="Dulermo R."/>
            <person name="Ortet P."/>
            <person name="Blanchard L."/>
            <person name="Guerin P."/>
            <person name="Fernandez B."/>
            <person name="Vacherie B."/>
            <person name="Dossat C."/>
            <person name="Jolivet E."/>
            <person name="Siguier P."/>
            <person name="Chandler M."/>
            <person name="Barakat M."/>
            <person name="Dedieu A."/>
            <person name="Barbe V."/>
            <person name="Heulin T."/>
            <person name="Sommer S."/>
            <person name="Achouak W."/>
            <person name="Armengaud J."/>
        </authorList>
    </citation>
    <scope>NUCLEOTIDE SEQUENCE [LARGE SCALE GENOMIC DNA]</scope>
    <source>
        <strain evidence="2">DSM 17065 / CIP 109153 / LMG 22923 / VCD115</strain>
    </source>
</reference>
<dbReference type="KEGG" id="ddr:Deide_02802"/>